<dbReference type="EMBL" id="JACHMN010000001">
    <property type="protein sequence ID" value="MBB5867449.1"/>
    <property type="molecule type" value="Genomic_DNA"/>
</dbReference>
<proteinExistence type="predicted"/>
<evidence type="ECO:0000313" key="1">
    <source>
        <dbReference type="EMBL" id="MBB5867449.1"/>
    </source>
</evidence>
<dbReference type="SUPFAM" id="SSF48576">
    <property type="entry name" value="Terpenoid synthases"/>
    <property type="match status" value="1"/>
</dbReference>
<dbReference type="Proteomes" id="UP000587527">
    <property type="component" value="Unassembled WGS sequence"/>
</dbReference>
<accession>A0A841BJV7</accession>
<dbReference type="RefSeq" id="WP_184832164.1">
    <property type="nucleotide sequence ID" value="NZ_JACHMN010000001.1"/>
</dbReference>
<sequence length="281" mass="30138">MELVGWARAWDLVTTAEQGRRLDAMRLAEFAADALPGGDTAERDLVAQWSAFICIVDDELDTTELGRRPERVRAAMSALIAVLDGHTAAPCLPAAEAALADLWARTAPRMTPQGRSAFVTHYQDFAAALVAEADLRSSSRRPTLIAYLPLRHRTIAIYPVIDIVECLALHSAPPDAPDLREALVDAIAIANDLASAGNDASHGHHNLLTVLAAERNCSAADAIAEASRMLSQSLQRFRTAAARSDPAHAAALSCLLTACVKWNDTTGRFLIDQRSSAAGQR</sequence>
<evidence type="ECO:0000313" key="2">
    <source>
        <dbReference type="Proteomes" id="UP000587527"/>
    </source>
</evidence>
<name>A0A841BJV7_9ACTN</name>
<dbReference type="AlphaFoldDB" id="A0A841BJV7"/>
<dbReference type="Gene3D" id="1.10.600.10">
    <property type="entry name" value="Farnesyl Diphosphate Synthase"/>
    <property type="match status" value="1"/>
</dbReference>
<keyword evidence="2" id="KW-1185">Reference proteome</keyword>
<dbReference type="Pfam" id="PF19086">
    <property type="entry name" value="Terpene_syn_C_2"/>
    <property type="match status" value="1"/>
</dbReference>
<comment type="caution">
    <text evidence="1">The sequence shown here is derived from an EMBL/GenBank/DDBJ whole genome shotgun (WGS) entry which is preliminary data.</text>
</comment>
<organism evidence="1 2">
    <name type="scientific">Allocatelliglobosispora scoriae</name>
    <dbReference type="NCBI Taxonomy" id="643052"/>
    <lineage>
        <taxon>Bacteria</taxon>
        <taxon>Bacillati</taxon>
        <taxon>Actinomycetota</taxon>
        <taxon>Actinomycetes</taxon>
        <taxon>Micromonosporales</taxon>
        <taxon>Micromonosporaceae</taxon>
        <taxon>Allocatelliglobosispora</taxon>
    </lineage>
</organism>
<gene>
    <name evidence="1" type="ORF">F4553_000828</name>
</gene>
<evidence type="ECO:0008006" key="3">
    <source>
        <dbReference type="Google" id="ProtNLM"/>
    </source>
</evidence>
<dbReference type="InterPro" id="IPR008949">
    <property type="entry name" value="Isoprenoid_synthase_dom_sf"/>
</dbReference>
<protein>
    <recommendedName>
        <fullName evidence="3">Terpene synthase</fullName>
    </recommendedName>
</protein>
<reference evidence="1 2" key="1">
    <citation type="submission" date="2020-08" db="EMBL/GenBank/DDBJ databases">
        <title>Sequencing the genomes of 1000 actinobacteria strains.</title>
        <authorList>
            <person name="Klenk H.-P."/>
        </authorList>
    </citation>
    <scope>NUCLEOTIDE SEQUENCE [LARGE SCALE GENOMIC DNA]</scope>
    <source>
        <strain evidence="1 2">DSM 45362</strain>
    </source>
</reference>